<feature type="domain" description="HSF-type DNA-binding" evidence="10">
    <location>
        <begin position="80"/>
        <end position="104"/>
    </location>
</feature>
<accession>A0A978V7E1</accession>
<dbReference type="SUPFAM" id="SSF46785">
    <property type="entry name" value="Winged helix' DNA-binding domain"/>
    <property type="match status" value="1"/>
</dbReference>
<gene>
    <name evidence="11" type="ORF">FEM48_Zijuj06G0053200</name>
</gene>
<keyword evidence="6" id="KW-0804">Transcription</keyword>
<comment type="similarity">
    <text evidence="8">Belongs to the HSF family. Class A subfamily.</text>
</comment>
<comment type="caution">
    <text evidence="11">The sequence shown here is derived from an EMBL/GenBank/DDBJ whole genome shotgun (WGS) entry which is preliminary data.</text>
</comment>
<evidence type="ECO:0000256" key="3">
    <source>
        <dbReference type="ARBA" id="ARBA00023015"/>
    </source>
</evidence>
<evidence type="ECO:0000256" key="7">
    <source>
        <dbReference type="ARBA" id="ARBA00023242"/>
    </source>
</evidence>
<evidence type="ECO:0000313" key="11">
    <source>
        <dbReference type="EMBL" id="KAH7523826.1"/>
    </source>
</evidence>
<dbReference type="GO" id="GO:0003700">
    <property type="term" value="F:DNA-binding transcription factor activity"/>
    <property type="evidence" value="ECO:0007669"/>
    <property type="project" value="InterPro"/>
</dbReference>
<dbReference type="InterPro" id="IPR000232">
    <property type="entry name" value="HSF_DNA-bd"/>
</dbReference>
<proteinExistence type="inferred from homology"/>
<evidence type="ECO:0000313" key="12">
    <source>
        <dbReference type="Proteomes" id="UP000813462"/>
    </source>
</evidence>
<keyword evidence="3" id="KW-0805">Transcription regulation</keyword>
<sequence>MEGVIVKEEETLTCTAGSSSSSSSVTPQPIEGLHEVGPPPFLTKTFEMVEDPTTDSIVSWSTSRNSFIVWDSHRLSTHLLPRYFKHSNFSSFIRQLNTYGFRKVDPDRWEFANEGFLGGQRHLLKTIKRRRHVSQNVNQQGGACVEVGQFGLEGEFDRLKRDRNVLMAEIVRLRQQQQSSREQVLAMENRLQNTEKKQHQIMAFLAKALHSPTFIQQFLQRNAEGRNLHGVEIGRKRRLTASPSVENFQEEVVSLAAASSDQAMNYGTKQEQEEFPTMESEIETFFSAALDNESSSAIQDPNESSIPTAIGGNLDSVDDQGIWEGLLSDDLVGGNADEEAVVVGGESELDVEVEDLVAEPDEWGEDLEDLVDQMGYLSRGIVEIAIRPTGVAADSPTECYEEQEFHSLIHFQATVSVFHTVIDPAVHGFLDGVVVLLMPDRDRFVGRLDVRQV</sequence>
<dbReference type="AlphaFoldDB" id="A0A978V7E1"/>
<evidence type="ECO:0000256" key="9">
    <source>
        <dbReference type="SAM" id="Coils"/>
    </source>
</evidence>
<dbReference type="Pfam" id="PF00447">
    <property type="entry name" value="HSF_DNA-bind"/>
    <property type="match status" value="1"/>
</dbReference>
<dbReference type="Gene3D" id="1.10.10.10">
    <property type="entry name" value="Winged helix-like DNA-binding domain superfamily/Winged helix DNA-binding domain"/>
    <property type="match status" value="1"/>
</dbReference>
<dbReference type="FunFam" id="1.10.10.10:FF:000057">
    <property type="entry name" value="Heat shock transcription factor 1"/>
    <property type="match status" value="1"/>
</dbReference>
<dbReference type="Proteomes" id="UP000813462">
    <property type="component" value="Unassembled WGS sequence"/>
</dbReference>
<organism evidence="11 12">
    <name type="scientific">Ziziphus jujuba var. spinosa</name>
    <dbReference type="NCBI Taxonomy" id="714518"/>
    <lineage>
        <taxon>Eukaryota</taxon>
        <taxon>Viridiplantae</taxon>
        <taxon>Streptophyta</taxon>
        <taxon>Embryophyta</taxon>
        <taxon>Tracheophyta</taxon>
        <taxon>Spermatophyta</taxon>
        <taxon>Magnoliopsida</taxon>
        <taxon>eudicotyledons</taxon>
        <taxon>Gunneridae</taxon>
        <taxon>Pentapetalae</taxon>
        <taxon>rosids</taxon>
        <taxon>fabids</taxon>
        <taxon>Rosales</taxon>
        <taxon>Rhamnaceae</taxon>
        <taxon>Paliureae</taxon>
        <taxon>Ziziphus</taxon>
    </lineage>
</organism>
<dbReference type="InterPro" id="IPR036388">
    <property type="entry name" value="WH-like_DNA-bd_sf"/>
</dbReference>
<evidence type="ECO:0000256" key="2">
    <source>
        <dbReference type="ARBA" id="ARBA00022553"/>
    </source>
</evidence>
<dbReference type="PANTHER" id="PTHR10015">
    <property type="entry name" value="HEAT SHOCK TRANSCRIPTION FACTOR"/>
    <property type="match status" value="1"/>
</dbReference>
<reference evidence="11" key="1">
    <citation type="journal article" date="2021" name="Front. Plant Sci.">
        <title>Chromosome-Scale Genome Assembly for Chinese Sour Jujube and Insights Into Its Genome Evolution and Domestication Signature.</title>
        <authorList>
            <person name="Shen L.-Y."/>
            <person name="Luo H."/>
            <person name="Wang X.-L."/>
            <person name="Wang X.-M."/>
            <person name="Qiu X.-J."/>
            <person name="Liu H."/>
            <person name="Zhou S.-S."/>
            <person name="Jia K.-H."/>
            <person name="Nie S."/>
            <person name="Bao Y.-T."/>
            <person name="Zhang R.-G."/>
            <person name="Yun Q.-Z."/>
            <person name="Chai Y.-H."/>
            <person name="Lu J.-Y."/>
            <person name="Li Y."/>
            <person name="Zhao S.-W."/>
            <person name="Mao J.-F."/>
            <person name="Jia S.-G."/>
            <person name="Mao Y.-M."/>
        </authorList>
    </citation>
    <scope>NUCLEOTIDE SEQUENCE</scope>
    <source>
        <strain evidence="11">AT0</strain>
        <tissue evidence="11">Leaf</tissue>
    </source>
</reference>
<name>A0A978V7E1_ZIZJJ</name>
<dbReference type="GO" id="GO:0005634">
    <property type="term" value="C:nucleus"/>
    <property type="evidence" value="ECO:0007669"/>
    <property type="project" value="UniProtKB-SubCell"/>
</dbReference>
<evidence type="ECO:0000256" key="6">
    <source>
        <dbReference type="ARBA" id="ARBA00023163"/>
    </source>
</evidence>
<keyword evidence="5" id="KW-0238">DNA-binding</keyword>
<feature type="coiled-coil region" evidence="9">
    <location>
        <begin position="156"/>
        <end position="197"/>
    </location>
</feature>
<protein>
    <recommendedName>
        <fullName evidence="10">HSF-type DNA-binding domain-containing protein</fullName>
    </recommendedName>
</protein>
<keyword evidence="4" id="KW-0346">Stress response</keyword>
<dbReference type="InterPro" id="IPR036390">
    <property type="entry name" value="WH_DNA-bd_sf"/>
</dbReference>
<evidence type="ECO:0000256" key="8">
    <source>
        <dbReference type="ARBA" id="ARBA00061350"/>
    </source>
</evidence>
<dbReference type="GO" id="GO:0006357">
    <property type="term" value="P:regulation of transcription by RNA polymerase II"/>
    <property type="evidence" value="ECO:0007669"/>
    <property type="project" value="TreeGrafter"/>
</dbReference>
<keyword evidence="7" id="KW-0539">Nucleus</keyword>
<evidence type="ECO:0000259" key="10">
    <source>
        <dbReference type="PROSITE" id="PS00434"/>
    </source>
</evidence>
<dbReference type="PRINTS" id="PR00056">
    <property type="entry name" value="HSFDOMAIN"/>
</dbReference>
<keyword evidence="2" id="KW-0597">Phosphoprotein</keyword>
<dbReference type="GO" id="GO:0034605">
    <property type="term" value="P:cellular response to heat"/>
    <property type="evidence" value="ECO:0007669"/>
    <property type="project" value="TreeGrafter"/>
</dbReference>
<comment type="subcellular location">
    <subcellularLocation>
        <location evidence="1">Nucleus</location>
    </subcellularLocation>
</comment>
<dbReference type="EMBL" id="JAEACU010000006">
    <property type="protein sequence ID" value="KAH7523826.1"/>
    <property type="molecule type" value="Genomic_DNA"/>
</dbReference>
<evidence type="ECO:0000256" key="5">
    <source>
        <dbReference type="ARBA" id="ARBA00023125"/>
    </source>
</evidence>
<dbReference type="GO" id="GO:0000978">
    <property type="term" value="F:RNA polymerase II cis-regulatory region sequence-specific DNA binding"/>
    <property type="evidence" value="ECO:0007669"/>
    <property type="project" value="TreeGrafter"/>
</dbReference>
<evidence type="ECO:0000256" key="4">
    <source>
        <dbReference type="ARBA" id="ARBA00023016"/>
    </source>
</evidence>
<dbReference type="PANTHER" id="PTHR10015:SF338">
    <property type="entry name" value="HEAT STRESS TRANSCRIPTION FACTOR A-2"/>
    <property type="match status" value="1"/>
</dbReference>
<evidence type="ECO:0000256" key="1">
    <source>
        <dbReference type="ARBA" id="ARBA00004123"/>
    </source>
</evidence>
<dbReference type="PROSITE" id="PS00434">
    <property type="entry name" value="HSF_DOMAIN"/>
    <property type="match status" value="1"/>
</dbReference>
<dbReference type="SMART" id="SM00415">
    <property type="entry name" value="HSF"/>
    <property type="match status" value="1"/>
</dbReference>
<keyword evidence="9" id="KW-0175">Coiled coil</keyword>